<protein>
    <submittedName>
        <fullName evidence="2">Uncharacterized protein</fullName>
    </submittedName>
</protein>
<dbReference type="AlphaFoldDB" id="A0A699Q9M9"/>
<organism evidence="2">
    <name type="scientific">Tanacetum cinerariifolium</name>
    <name type="common">Dalmatian daisy</name>
    <name type="synonym">Chrysanthemum cinerariifolium</name>
    <dbReference type="NCBI Taxonomy" id="118510"/>
    <lineage>
        <taxon>Eukaryota</taxon>
        <taxon>Viridiplantae</taxon>
        <taxon>Streptophyta</taxon>
        <taxon>Embryophyta</taxon>
        <taxon>Tracheophyta</taxon>
        <taxon>Spermatophyta</taxon>
        <taxon>Magnoliopsida</taxon>
        <taxon>eudicotyledons</taxon>
        <taxon>Gunneridae</taxon>
        <taxon>Pentapetalae</taxon>
        <taxon>asterids</taxon>
        <taxon>campanulids</taxon>
        <taxon>Asterales</taxon>
        <taxon>Asteraceae</taxon>
        <taxon>Asteroideae</taxon>
        <taxon>Anthemideae</taxon>
        <taxon>Anthemidinae</taxon>
        <taxon>Tanacetum</taxon>
    </lineage>
</organism>
<evidence type="ECO:0000313" key="2">
    <source>
        <dbReference type="EMBL" id="GFC62976.1"/>
    </source>
</evidence>
<sequence length="72" mass="7571">SSIHALTPNAAGVSTTVGASGSASDAPVSIIELLDSPPKDTSIPLDLETEEHDTTLRKPSRKKSHCQKEIYA</sequence>
<proteinExistence type="predicted"/>
<gene>
    <name evidence="2" type="ORF">Tci_834946</name>
</gene>
<comment type="caution">
    <text evidence="2">The sequence shown here is derived from an EMBL/GenBank/DDBJ whole genome shotgun (WGS) entry which is preliminary data.</text>
</comment>
<feature type="region of interest" description="Disordered" evidence="1">
    <location>
        <begin position="1"/>
        <end position="72"/>
    </location>
</feature>
<feature type="compositionally biased region" description="Polar residues" evidence="1">
    <location>
        <begin position="12"/>
        <end position="23"/>
    </location>
</feature>
<feature type="non-terminal residue" evidence="2">
    <location>
        <position position="1"/>
    </location>
</feature>
<dbReference type="EMBL" id="BKCJ010996022">
    <property type="protein sequence ID" value="GFC62976.1"/>
    <property type="molecule type" value="Genomic_DNA"/>
</dbReference>
<evidence type="ECO:0000256" key="1">
    <source>
        <dbReference type="SAM" id="MobiDB-lite"/>
    </source>
</evidence>
<accession>A0A699Q9M9</accession>
<name>A0A699Q9M9_TANCI</name>
<reference evidence="2" key="1">
    <citation type="journal article" date="2019" name="Sci. Rep.">
        <title>Draft genome of Tanacetum cinerariifolium, the natural source of mosquito coil.</title>
        <authorList>
            <person name="Yamashiro T."/>
            <person name="Shiraishi A."/>
            <person name="Satake H."/>
            <person name="Nakayama K."/>
        </authorList>
    </citation>
    <scope>NUCLEOTIDE SEQUENCE</scope>
</reference>